<feature type="compositionally biased region" description="Acidic residues" evidence="2">
    <location>
        <begin position="563"/>
        <end position="572"/>
    </location>
</feature>
<keyword evidence="1" id="KW-0511">Multifunctional enzyme</keyword>
<dbReference type="Pfam" id="PF08273">
    <property type="entry name" value="Zn_Ribbon_Prim"/>
    <property type="match status" value="1"/>
</dbReference>
<keyword evidence="1" id="KW-0479">Metal-binding</keyword>
<reference evidence="5 6" key="1">
    <citation type="submission" date="2024-01" db="EMBL/GenBank/DDBJ databases">
        <authorList>
            <person name="Wang Y."/>
            <person name="Lin M."/>
        </authorList>
    </citation>
    <scope>NUCLEOTIDE SEQUENCE [LARGE SCALE GENOMIC DNA]</scope>
</reference>
<feature type="region of interest" description="Binding to viral DNA polymerase" evidence="1">
    <location>
        <begin position="556"/>
        <end position="572"/>
    </location>
</feature>
<keyword evidence="1" id="KW-0460">Magnesium</keyword>
<feature type="site" description="dTTP/dATP binding" evidence="1">
    <location>
        <position position="539"/>
    </location>
</feature>
<evidence type="ECO:0000256" key="2">
    <source>
        <dbReference type="SAM" id="MobiDB-lite"/>
    </source>
</evidence>
<dbReference type="Pfam" id="PF13155">
    <property type="entry name" value="Toprim_2"/>
    <property type="match status" value="1"/>
</dbReference>
<dbReference type="Gene3D" id="2.20.25.180">
    <property type="match status" value="1"/>
</dbReference>
<dbReference type="InterPro" id="IPR007694">
    <property type="entry name" value="DNA_helicase_DnaB-like_C"/>
</dbReference>
<comment type="domain">
    <text evidence="1">The N-terminus zinc finger domain is essential for delivering the primed DNA template to the DNA polymerase. The central core domain contains the primase activity. The C-terminus region is responsible for the helicase activity and binds 1 Mg(2+)-dTTP.</text>
</comment>
<dbReference type="EC" id="2.7.7.-" evidence="1"/>
<evidence type="ECO:0000259" key="4">
    <source>
        <dbReference type="PROSITE" id="PS51199"/>
    </source>
</evidence>
<dbReference type="PROSITE" id="PS51199">
    <property type="entry name" value="SF4_HELICASE"/>
    <property type="match status" value="1"/>
</dbReference>
<keyword evidence="1" id="KW-0639">Primosome</keyword>
<sequence length="572" mass="63121">MSSYNEDEHGDSQYLYKGPCEQCGSSDGNAVYSDGHTFCFVCNHREKGDGDVEGYTQKTVKYGEGVLSMGQHDGTYTALRARCITEETCRKYGYWVGRVNGQMHQIANYLDEDGTLVAQKLRDKDKQFSARGKLKPDLMFGKHLWNGGKKIVVTEGEIDALSVAQVQGCKYPVVSIPMGAKSAKKTIAANFEYLCQFDEIILMFDQDDAGRAAAVECAEVLPLGKVKIAVLPMKDANECLVAGNVKAIMDAMWNASPYIPDGVVAAADMKQRVRDFMINNKADGLSFMGIEAIDKFTMGARGGEVVMVTSGSGMGKSTFCRQMFHHWGRGKAPLAEAVAVGLCALEEAVEETVIDFMGLDNNVRLRQDKELREQWLTTDKFDTAYDALFDSGMFYLYDAFAEGNIDKLLAKMTYMVAGLDCKAILLDHISIVASALEGESDERKALDQMMTKLKAFAKKHGVVMVVICHLKNPEKGKAHEEGRPVSISDLRGSGALRQLSDTIIALERDQQGDNPNWVNIRILKCRFTGDTGLAGSMQYNKKTGLLEEVKGSFHMEDSQSENLDPELDDIPF</sequence>
<keyword evidence="1" id="KW-0067">ATP-binding</keyword>
<dbReference type="CDD" id="cd19483">
    <property type="entry name" value="RecA-like_Gp4D_helicase"/>
    <property type="match status" value="1"/>
</dbReference>
<organism evidence="5 6">
    <name type="scientific">Aeromonas phage phiA014S</name>
    <dbReference type="NCBI Taxonomy" id="3119845"/>
    <lineage>
        <taxon>Viruses</taxon>
        <taxon>Duplodnaviria</taxon>
        <taxon>Heunggongvirae</taxon>
        <taxon>Uroviricota</taxon>
        <taxon>Caudoviricetes</taxon>
        <taxon>Autographivirales</taxon>
        <taxon>Autotranscriptaviridae</taxon>
        <taxon>Studiervirinae</taxon>
        <taxon>Coryciavirus</taxon>
        <taxon>Coryciavirus A014S</taxon>
    </lineage>
</organism>
<dbReference type="InterPro" id="IPR013237">
    <property type="entry name" value="Phage_T7_Gp4_N"/>
</dbReference>
<feature type="binding site" evidence="1">
    <location>
        <position position="205"/>
    </location>
    <ligand>
        <name>Mg(2+)</name>
        <dbReference type="ChEBI" id="CHEBI:18420"/>
        <label>1</label>
        <note>catalytic</note>
    </ligand>
</feature>
<dbReference type="Gene3D" id="3.40.50.300">
    <property type="entry name" value="P-loop containing nucleotide triphosphate hydrolases"/>
    <property type="match status" value="1"/>
</dbReference>
<dbReference type="SMART" id="SM00493">
    <property type="entry name" value="TOPRIM"/>
    <property type="match status" value="1"/>
</dbReference>
<keyword evidence="1" id="KW-0235">DNA replication</keyword>
<feature type="binding site" evidence="1">
    <location>
        <position position="23"/>
    </location>
    <ligand>
        <name>Zn(2+)</name>
        <dbReference type="ChEBI" id="CHEBI:29105"/>
    </ligand>
</feature>
<dbReference type="PANTHER" id="PTHR12873">
    <property type="entry name" value="T7-LIKE MITOCHONDRIAL DNA HELICASE"/>
    <property type="match status" value="1"/>
</dbReference>
<keyword evidence="1" id="KW-0863">Zinc-finger</keyword>
<dbReference type="PANTHER" id="PTHR12873:SF0">
    <property type="entry name" value="TWINKLE MTDNA HELICASE"/>
    <property type="match status" value="1"/>
</dbReference>
<feature type="domain" description="SF4 helicase" evidence="4">
    <location>
        <begin position="279"/>
        <end position="552"/>
    </location>
</feature>
<feature type="binding site" evidence="1">
    <location>
        <position position="39"/>
    </location>
    <ligand>
        <name>Zn(2+)</name>
        <dbReference type="ChEBI" id="CHEBI:29105"/>
    </ligand>
</feature>
<dbReference type="PROSITE" id="PS50880">
    <property type="entry name" value="TOPRIM"/>
    <property type="match status" value="1"/>
</dbReference>
<keyword evidence="1" id="KW-0378">Hydrolase</keyword>
<feature type="zinc finger region" description="C4-like; zinc ribbon fold" evidence="1">
    <location>
        <begin position="20"/>
        <end position="42"/>
    </location>
</feature>
<comment type="function">
    <text evidence="1">ATP-dependent DNA helicase and primase essential for viral DNA replication and recombination. The helicase moves 5' -&gt; 3' on the lagging strand template, unwinding the DNA duplex ahead of the leading strand polymerase at the replication fork and generating ssDNA for both leading and lagging strand synthesis. ATP or dTTP hydrolysis propels each helicase domain to translocate sequentially along DNA. Mediates strand transfer when a joint molecule is available and participates in recombinational DNA repair through its role in strand exchange. Primase activity synthesizes short RNA primers at the sequence 5'-GTC-3' on the lagging strand that the polymerase elongates using dNTPs and providing the primase is still present.</text>
</comment>
<dbReference type="SUPFAM" id="SSF56731">
    <property type="entry name" value="DNA primase core"/>
    <property type="match status" value="1"/>
</dbReference>
<dbReference type="SMART" id="SM00778">
    <property type="entry name" value="Prim_Zn_Ribbon"/>
    <property type="match status" value="1"/>
</dbReference>
<feature type="site" description="dTTP/dATP binding" evidence="1">
    <location>
        <position position="526"/>
    </location>
</feature>
<feature type="site" description="dTTP/dATP binding" evidence="1">
    <location>
        <position position="508"/>
    </location>
</feature>
<keyword evidence="1" id="KW-0547">Nucleotide-binding</keyword>
<dbReference type="Pfam" id="PF03796">
    <property type="entry name" value="DnaB_C"/>
    <property type="match status" value="1"/>
</dbReference>
<proteinExistence type="inferred from homology"/>
<evidence type="ECO:0000313" key="6">
    <source>
        <dbReference type="Proteomes" id="UP001333037"/>
    </source>
</evidence>
<dbReference type="Pfam" id="PF21268">
    <property type="entry name" value="Helic-prim_T7_N"/>
    <property type="match status" value="1"/>
</dbReference>
<keyword evidence="6" id="KW-1185">Reference proteome</keyword>
<dbReference type="InterPro" id="IPR034154">
    <property type="entry name" value="TOPRIM_DnaG/twinkle"/>
</dbReference>
<feature type="binding site" evidence="1">
    <location>
        <position position="235"/>
    </location>
    <ligand>
        <name>Mg(2+)</name>
        <dbReference type="ChEBI" id="CHEBI:18420"/>
        <label>2</label>
    </ligand>
</feature>
<dbReference type="HAMAP" id="MF_04154">
    <property type="entry name" value="Helic_Prim_T7"/>
    <property type="match status" value="1"/>
</dbReference>
<dbReference type="SUPFAM" id="SSF57783">
    <property type="entry name" value="Zinc beta-ribbon"/>
    <property type="match status" value="1"/>
</dbReference>
<protein>
    <recommendedName>
        <fullName evidence="1">DNA helicase/primase</fullName>
        <ecNumber evidence="1">2.7.7.-</ecNumber>
        <ecNumber evidence="1">3.6.4.12</ecNumber>
    </recommendedName>
</protein>
<evidence type="ECO:0000313" key="5">
    <source>
        <dbReference type="EMBL" id="WVX92094.1"/>
    </source>
</evidence>
<dbReference type="InterPro" id="IPR046394">
    <property type="entry name" value="Helic_Prim_T7"/>
</dbReference>
<dbReference type="CDD" id="cd01029">
    <property type="entry name" value="TOPRIM_primases"/>
    <property type="match status" value="1"/>
</dbReference>
<feature type="binding site" evidence="1">
    <location>
        <position position="20"/>
    </location>
    <ligand>
        <name>Zn(2+)</name>
        <dbReference type="ChEBI" id="CHEBI:29105"/>
    </ligand>
</feature>
<keyword evidence="1" id="KW-0347">Helicase</keyword>
<dbReference type="InterPro" id="IPR006171">
    <property type="entry name" value="TOPRIM_dom"/>
</dbReference>
<keyword evidence="1" id="KW-0862">Zinc</keyword>
<keyword evidence="1" id="KW-0808">Transferase</keyword>
<dbReference type="InterPro" id="IPR027032">
    <property type="entry name" value="Twinkle-like"/>
</dbReference>
<dbReference type="EC" id="3.6.4.12" evidence="1"/>
<feature type="site" description="dTTP/dATP binding" evidence="1">
    <location>
        <position position="364"/>
    </location>
</feature>
<dbReference type="EMBL" id="PP226939">
    <property type="protein sequence ID" value="WVX92094.1"/>
    <property type="molecule type" value="Genomic_DNA"/>
</dbReference>
<accession>A0ABZ2CNV4</accession>
<feature type="domain" description="Toprim" evidence="3">
    <location>
        <begin position="149"/>
        <end position="236"/>
    </location>
</feature>
<comment type="similarity">
    <text evidence="1">Belongs to the Teseptimavirus DNA helicase/primase family.</text>
</comment>
<feature type="binding site" evidence="1">
    <location>
        <position position="155"/>
    </location>
    <ligand>
        <name>Mg(2+)</name>
        <dbReference type="ChEBI" id="CHEBI:18420"/>
        <label>1</label>
        <note>catalytic</note>
    </ligand>
</feature>
<dbReference type="Proteomes" id="UP001333037">
    <property type="component" value="Segment"/>
</dbReference>
<dbReference type="Gene3D" id="3.40.1360.10">
    <property type="match status" value="1"/>
</dbReference>
<evidence type="ECO:0000256" key="1">
    <source>
        <dbReference type="HAMAP-Rule" id="MF_04154"/>
    </source>
</evidence>
<dbReference type="SUPFAM" id="SSF52540">
    <property type="entry name" value="P-loop containing nucleoside triphosphate hydrolases"/>
    <property type="match status" value="1"/>
</dbReference>
<comment type="subunit">
    <text evidence="1">Homohexamer. Assembles as a hexamer onto linear or circular ssDNA in the presence of ATP or dTTP. Interacts (via C-terminus) with the viral DNA polymerase that is bound to DNA; this interaction is essential to initiate leading-strand DNA synthesis. The priming complex consists of 2 DNA polymerases and 1 helicase-primase hexamer that assemble on the DNA template. Interacts with the single-stranded DNA-binding protein. Part of the replicase complex that includes the DNA polymerase, the primase/helicase and the single-stranded DNA binding protein.</text>
</comment>
<dbReference type="InterPro" id="IPR027417">
    <property type="entry name" value="P-loop_NTPase"/>
</dbReference>
<feature type="binding site" evidence="1">
    <location>
        <begin position="310"/>
        <end position="317"/>
    </location>
    <ligand>
        <name>ATP</name>
        <dbReference type="ChEBI" id="CHEBI:30616"/>
    </ligand>
</feature>
<dbReference type="Gene3D" id="2.20.25.10">
    <property type="match status" value="1"/>
</dbReference>
<feature type="site" description="dTTP/dATP binding" evidence="1">
    <location>
        <position position="469"/>
    </location>
</feature>
<feature type="binding site" evidence="1">
    <location>
        <position position="42"/>
    </location>
    <ligand>
        <name>Zn(2+)</name>
        <dbReference type="ChEBI" id="CHEBI:29105"/>
    </ligand>
</feature>
<comment type="cofactor">
    <cofactor evidence="1">
        <name>Mg(2+)</name>
        <dbReference type="ChEBI" id="CHEBI:18420"/>
    </cofactor>
    <text evidence="1">Binds 2 Mg(2+), one of which is catalytic.</text>
</comment>
<name>A0ABZ2CNV4_9CAUD</name>
<keyword evidence="1" id="KW-1194">Viral DNA replication</keyword>
<feature type="region of interest" description="Disordered" evidence="2">
    <location>
        <begin position="553"/>
        <end position="572"/>
    </location>
</feature>
<evidence type="ECO:0000259" key="3">
    <source>
        <dbReference type="PROSITE" id="PS50880"/>
    </source>
</evidence>
<comment type="catalytic activity">
    <reaction evidence="1">
        <text>ATP + H2O = ADP + phosphate + H(+)</text>
        <dbReference type="Rhea" id="RHEA:13065"/>
        <dbReference type="ChEBI" id="CHEBI:15377"/>
        <dbReference type="ChEBI" id="CHEBI:15378"/>
        <dbReference type="ChEBI" id="CHEBI:30616"/>
        <dbReference type="ChEBI" id="CHEBI:43474"/>
        <dbReference type="ChEBI" id="CHEBI:456216"/>
        <dbReference type="EC" id="3.6.4.12"/>
    </reaction>
</comment>
<keyword evidence="1" id="KW-0548">Nucleotidyltransferase</keyword>
<dbReference type="InterPro" id="IPR048774">
    <property type="entry name" value="Helic-prim_T7_N"/>
</dbReference>